<dbReference type="AlphaFoldDB" id="A0A2W5MA40"/>
<name>A0A2W5MA40_ANCNO</name>
<proteinExistence type="predicted"/>
<sequence length="135" mass="15106">MTAFERDMVHVVDDLRALNWQSAFALGKGHPLKRSPHFWPWHEDIHHVEGWASDLRSAGDPALTEIARRYDHVAAELRAGPRIPSTDEVVARYAAGEVGDRTARYVLGMEVGEFYEAVAARGLPPWSGSRAEDDE</sequence>
<comment type="caution">
    <text evidence="1">The sequence shown here is derived from an EMBL/GenBank/DDBJ whole genome shotgun (WGS) entry which is preliminary data.</text>
</comment>
<accession>A0A2W5MA40</accession>
<dbReference type="Proteomes" id="UP000249577">
    <property type="component" value="Unassembled WGS sequence"/>
</dbReference>
<evidence type="ECO:0000313" key="1">
    <source>
        <dbReference type="EMBL" id="PZQ14293.1"/>
    </source>
</evidence>
<evidence type="ECO:0000313" key="2">
    <source>
        <dbReference type="Proteomes" id="UP000249577"/>
    </source>
</evidence>
<protein>
    <submittedName>
        <fullName evidence="1">Uncharacterized protein</fullName>
    </submittedName>
</protein>
<organism evidence="1 2">
    <name type="scientific">Ancylobacter novellus</name>
    <name type="common">Thiobacillus novellus</name>
    <dbReference type="NCBI Taxonomy" id="921"/>
    <lineage>
        <taxon>Bacteria</taxon>
        <taxon>Pseudomonadati</taxon>
        <taxon>Pseudomonadota</taxon>
        <taxon>Alphaproteobacteria</taxon>
        <taxon>Hyphomicrobiales</taxon>
        <taxon>Xanthobacteraceae</taxon>
        <taxon>Ancylobacter</taxon>
    </lineage>
</organism>
<reference evidence="1 2" key="1">
    <citation type="submission" date="2017-08" db="EMBL/GenBank/DDBJ databases">
        <title>Infants hospitalized years apart are colonized by the same room-sourced microbial strains.</title>
        <authorList>
            <person name="Brooks B."/>
            <person name="Olm M.R."/>
            <person name="Firek B.A."/>
            <person name="Baker R."/>
            <person name="Thomas B.C."/>
            <person name="Morowitz M.J."/>
            <person name="Banfield J.F."/>
        </authorList>
    </citation>
    <scope>NUCLEOTIDE SEQUENCE [LARGE SCALE GENOMIC DNA]</scope>
    <source>
        <strain evidence="1">S2_005_003_R2_43</strain>
    </source>
</reference>
<gene>
    <name evidence="1" type="ORF">DI565_12800</name>
</gene>
<dbReference type="EMBL" id="QFPN01000006">
    <property type="protein sequence ID" value="PZQ14293.1"/>
    <property type="molecule type" value="Genomic_DNA"/>
</dbReference>